<evidence type="ECO:0000313" key="3">
    <source>
        <dbReference type="Proteomes" id="UP000266673"/>
    </source>
</evidence>
<dbReference type="PROSITE" id="PS50053">
    <property type="entry name" value="UBIQUITIN_2"/>
    <property type="match status" value="1"/>
</dbReference>
<dbReference type="SUPFAM" id="SSF54236">
    <property type="entry name" value="Ubiquitin-like"/>
    <property type="match status" value="1"/>
</dbReference>
<reference evidence="2 3" key="1">
    <citation type="submission" date="2018-06" db="EMBL/GenBank/DDBJ databases">
        <title>Comparative genomics reveals the genomic features of Rhizophagus irregularis, R. cerebriforme, R. diaphanum and Gigaspora rosea, and their symbiotic lifestyle signature.</title>
        <authorList>
            <person name="Morin E."/>
            <person name="San Clemente H."/>
            <person name="Chen E.C.H."/>
            <person name="De La Providencia I."/>
            <person name="Hainaut M."/>
            <person name="Kuo A."/>
            <person name="Kohler A."/>
            <person name="Murat C."/>
            <person name="Tang N."/>
            <person name="Roy S."/>
            <person name="Loubradou J."/>
            <person name="Henrissat B."/>
            <person name="Grigoriev I.V."/>
            <person name="Corradi N."/>
            <person name="Roux C."/>
            <person name="Martin F.M."/>
        </authorList>
    </citation>
    <scope>NUCLEOTIDE SEQUENCE [LARGE SCALE GENOMIC DNA]</scope>
    <source>
        <strain evidence="2 3">DAOM 194757</strain>
    </source>
</reference>
<protein>
    <recommendedName>
        <fullName evidence="1">Ubiquitin-like domain-containing protein</fullName>
    </recommendedName>
</protein>
<dbReference type="AlphaFoldDB" id="A0A397VS45"/>
<evidence type="ECO:0000313" key="2">
    <source>
        <dbReference type="EMBL" id="RIB25364.1"/>
    </source>
</evidence>
<dbReference type="InterPro" id="IPR029071">
    <property type="entry name" value="Ubiquitin-like_domsf"/>
</dbReference>
<organism evidence="2 3">
    <name type="scientific">Gigaspora rosea</name>
    <dbReference type="NCBI Taxonomy" id="44941"/>
    <lineage>
        <taxon>Eukaryota</taxon>
        <taxon>Fungi</taxon>
        <taxon>Fungi incertae sedis</taxon>
        <taxon>Mucoromycota</taxon>
        <taxon>Glomeromycotina</taxon>
        <taxon>Glomeromycetes</taxon>
        <taxon>Diversisporales</taxon>
        <taxon>Gigasporaceae</taxon>
        <taxon>Gigaspora</taxon>
    </lineage>
</organism>
<comment type="caution">
    <text evidence="2">The sequence shown here is derived from an EMBL/GenBank/DDBJ whole genome shotgun (WGS) entry which is preliminary data.</text>
</comment>
<proteinExistence type="predicted"/>
<gene>
    <name evidence="2" type="ORF">C2G38_2166091</name>
</gene>
<evidence type="ECO:0000259" key="1">
    <source>
        <dbReference type="PROSITE" id="PS50053"/>
    </source>
</evidence>
<dbReference type="OrthoDB" id="428577at2759"/>
<dbReference type="Gene3D" id="3.10.20.90">
    <property type="entry name" value="Phosphatidylinositol 3-kinase Catalytic Subunit, Chain A, domain 1"/>
    <property type="match status" value="2"/>
</dbReference>
<dbReference type="PANTHER" id="PTHR10666">
    <property type="entry name" value="UBIQUITIN"/>
    <property type="match status" value="1"/>
</dbReference>
<sequence length="100" mass="11393">MDLHVVAIFKSCFKPLTGETLKLDALPSDTISNLKTKIQARNSLACSSISFEDVKRLIYNNVGVQPDQQKLFFAGKQLEDLRTLSDYSTWPTVQLEIRFR</sequence>
<name>A0A397VS45_9GLOM</name>
<accession>A0A397VS45</accession>
<dbReference type="InterPro" id="IPR050158">
    <property type="entry name" value="Ubiquitin_ubiquitin-like"/>
</dbReference>
<dbReference type="InterPro" id="IPR000626">
    <property type="entry name" value="Ubiquitin-like_dom"/>
</dbReference>
<dbReference type="EMBL" id="QKWP01000177">
    <property type="protein sequence ID" value="RIB25364.1"/>
    <property type="molecule type" value="Genomic_DNA"/>
</dbReference>
<dbReference type="Proteomes" id="UP000266673">
    <property type="component" value="Unassembled WGS sequence"/>
</dbReference>
<keyword evidence="3" id="KW-1185">Reference proteome</keyword>
<feature type="domain" description="Ubiquitin-like" evidence="1">
    <location>
        <begin position="13"/>
        <end position="100"/>
    </location>
</feature>
<dbReference type="Pfam" id="PF00240">
    <property type="entry name" value="ubiquitin"/>
    <property type="match status" value="1"/>
</dbReference>
<dbReference type="STRING" id="44941.A0A397VS45"/>